<feature type="region of interest" description="Disordered" evidence="1">
    <location>
        <begin position="631"/>
        <end position="675"/>
    </location>
</feature>
<feature type="compositionally biased region" description="Basic and acidic residues" evidence="1">
    <location>
        <begin position="212"/>
        <end position="222"/>
    </location>
</feature>
<feature type="compositionally biased region" description="Basic and acidic residues" evidence="1">
    <location>
        <begin position="598"/>
        <end position="612"/>
    </location>
</feature>
<dbReference type="OrthoDB" id="5234017at2759"/>
<proteinExistence type="predicted"/>
<dbReference type="AlphaFoldDB" id="A0A9P9DRC4"/>
<feature type="region of interest" description="Disordered" evidence="1">
    <location>
        <begin position="348"/>
        <end position="377"/>
    </location>
</feature>
<feature type="compositionally biased region" description="Polar residues" evidence="1">
    <location>
        <begin position="651"/>
        <end position="667"/>
    </location>
</feature>
<accession>A0A9P9DRC4</accession>
<sequence length="905" mass="99601">MAEPDPPPSLLQIRAMEECVSQVCQHLEDIKSPYLLYQEQVAVLKDSVEQEWARVSSNLTRQDLTTLQQSTLKLGGQLRELELKHAATIKEDDKAYRASLEAQVRKLCRDMVDIFGRSLVTETLQECPTEPVPGSRSPANGPLAPTDATSQENTQSASQHNATDTPPNVESQDASMQEPDSTEDQTSSTNSSMSINPKKRMGSIVSGTQKRARMEQTEPAKTKRTIEFDEVFQDGNAAIKHTIVQFRDEWYILLCDEHGLSFKHHPIMSAAKHLNGRAHGKLPKDHEMAIKHLGVRVLNCSAKLAEENNRVCLVAYRTGYDPSKLRTRTKNETSESIHVSPLLEQTDQHVDAPLGNRGSACVNGRSKSGRRPRKRFDGIVDPTPGGIYLGYWSKSREWQAVLVLPGVATEQPIDIGFSGTIQDLGLTEQLPPCYTYDPQTGILDWQEDYKDGGPLVTERQFPVMYFDGLDFPSESSVGWVAANDLQSIDTQDSSFELTPHFKSVLDFLETQRSKQVENSNLENMEQTDVRLDPADIDTLDSTVVTAPAALLAEQSPEEQSSPQPGLSQNNCQSGDQEVPLSSEEGRTNSVAGLPSGRADFHHNPSADWKTHHENQNPNVVAIISDFSSNAASAAATGTPPAGDRPGPVISPSMSLSVQPVTAPTPDNQGERDSSLRNRKLLQIAADGCRRNGWLDQDGRSAVEEVDGTRTAASRQSRISPLVDGPIHPSQAHIAPGSLRFQSKDQGRDMEPPPIAMQAAERPKIDDQRLDLLRQPHSAEDPTSFHKEHPHTSNVVSNDERDIQAGRPREPGSSTLHQSSFVLPAPRNLNFGHTVPPMYQLRPLNPMPPNQTTPQPFPQSQLTDNTHSSSCQEPLLSPDYRLVTLPPLSVPIISTRPSLQPHSVGN</sequence>
<feature type="compositionally biased region" description="Low complexity" evidence="1">
    <location>
        <begin position="553"/>
        <end position="564"/>
    </location>
</feature>
<name>A0A9P9DRC4_9HYPO</name>
<feature type="region of interest" description="Disordered" evidence="1">
    <location>
        <begin position="777"/>
        <end position="817"/>
    </location>
</feature>
<feature type="compositionally biased region" description="Basic and acidic residues" evidence="1">
    <location>
        <begin position="777"/>
        <end position="790"/>
    </location>
</feature>
<comment type="caution">
    <text evidence="2">The sequence shown here is derived from an EMBL/GenBank/DDBJ whole genome shotgun (WGS) entry which is preliminary data.</text>
</comment>
<feature type="compositionally biased region" description="Polar residues" evidence="1">
    <location>
        <begin position="147"/>
        <end position="195"/>
    </location>
</feature>
<feature type="compositionally biased region" description="Basic and acidic residues" evidence="1">
    <location>
        <begin position="797"/>
        <end position="809"/>
    </location>
</feature>
<evidence type="ECO:0000313" key="3">
    <source>
        <dbReference type="Proteomes" id="UP000738349"/>
    </source>
</evidence>
<protein>
    <submittedName>
        <fullName evidence="2">Uncharacterized protein</fullName>
    </submittedName>
</protein>
<feature type="region of interest" description="Disordered" evidence="1">
    <location>
        <begin position="125"/>
        <end position="222"/>
    </location>
</feature>
<dbReference type="EMBL" id="JAGMUV010000022">
    <property type="protein sequence ID" value="KAH7124300.1"/>
    <property type="molecule type" value="Genomic_DNA"/>
</dbReference>
<feature type="compositionally biased region" description="Pro residues" evidence="1">
    <location>
        <begin position="844"/>
        <end position="856"/>
    </location>
</feature>
<feature type="compositionally biased region" description="Low complexity" evidence="1">
    <location>
        <begin position="631"/>
        <end position="643"/>
    </location>
</feature>
<evidence type="ECO:0000313" key="2">
    <source>
        <dbReference type="EMBL" id="KAH7124300.1"/>
    </source>
</evidence>
<feature type="region of interest" description="Disordered" evidence="1">
    <location>
        <begin position="832"/>
        <end position="874"/>
    </location>
</feature>
<gene>
    <name evidence="2" type="ORF">EDB81DRAFT_812412</name>
</gene>
<reference evidence="2" key="1">
    <citation type="journal article" date="2021" name="Nat. Commun.">
        <title>Genetic determinants of endophytism in the Arabidopsis root mycobiome.</title>
        <authorList>
            <person name="Mesny F."/>
            <person name="Miyauchi S."/>
            <person name="Thiergart T."/>
            <person name="Pickel B."/>
            <person name="Atanasova L."/>
            <person name="Karlsson M."/>
            <person name="Huettel B."/>
            <person name="Barry K.W."/>
            <person name="Haridas S."/>
            <person name="Chen C."/>
            <person name="Bauer D."/>
            <person name="Andreopoulos W."/>
            <person name="Pangilinan J."/>
            <person name="LaButti K."/>
            <person name="Riley R."/>
            <person name="Lipzen A."/>
            <person name="Clum A."/>
            <person name="Drula E."/>
            <person name="Henrissat B."/>
            <person name="Kohler A."/>
            <person name="Grigoriev I.V."/>
            <person name="Martin F.M."/>
            <person name="Hacquard S."/>
        </authorList>
    </citation>
    <scope>NUCLEOTIDE SEQUENCE</scope>
    <source>
        <strain evidence="2">MPI-CAGE-AT-0147</strain>
    </source>
</reference>
<feature type="compositionally biased region" description="Polar residues" evidence="1">
    <location>
        <begin position="565"/>
        <end position="575"/>
    </location>
</feature>
<keyword evidence="3" id="KW-1185">Reference proteome</keyword>
<evidence type="ECO:0000256" key="1">
    <source>
        <dbReference type="SAM" id="MobiDB-lite"/>
    </source>
</evidence>
<organism evidence="2 3">
    <name type="scientific">Dactylonectria macrodidyma</name>
    <dbReference type="NCBI Taxonomy" id="307937"/>
    <lineage>
        <taxon>Eukaryota</taxon>
        <taxon>Fungi</taxon>
        <taxon>Dikarya</taxon>
        <taxon>Ascomycota</taxon>
        <taxon>Pezizomycotina</taxon>
        <taxon>Sordariomycetes</taxon>
        <taxon>Hypocreomycetidae</taxon>
        <taxon>Hypocreales</taxon>
        <taxon>Nectriaceae</taxon>
        <taxon>Dactylonectria</taxon>
    </lineage>
</organism>
<dbReference type="Proteomes" id="UP000738349">
    <property type="component" value="Unassembled WGS sequence"/>
</dbReference>
<feature type="compositionally biased region" description="Polar residues" evidence="1">
    <location>
        <begin position="862"/>
        <end position="871"/>
    </location>
</feature>
<feature type="region of interest" description="Disordered" evidence="1">
    <location>
        <begin position="553"/>
        <end position="612"/>
    </location>
</feature>
<feature type="region of interest" description="Disordered" evidence="1">
    <location>
        <begin position="701"/>
        <end position="734"/>
    </location>
</feature>